<keyword evidence="4" id="KW-0812">Transmembrane</keyword>
<gene>
    <name evidence="6" type="ORF">SAMN04488522_1011246</name>
</gene>
<sequence length="359" mass="41315">MMSITNLFLVLISGLGVLHGFFLGIYLWTSSKGKRISNRILSVILFVLSFRIGKSVILEFAEQIDFQLIFIGLAALLLIGPLFYCYCCSVLNKSFQLKKHFSLHLLPFLFALSAAVMVSREWVKTTPTWVFVLMFCLYYGHYLCYLLLSYRYIQQVKKETGNTLELQWLLLLCYALTAIWLVYVLNIMEEQIPYIIGPVLYSVIAYGITWIYIRKKYLDGPSAAKYQTTPLSETETEEIFEKIKKLVVDEELYKDADLSLTKLSSRLKVSTQKISMAINLRYQSNFNHFINQYRIAHACTLFSDPGFQHYNISFIAYESGFSSLSSFNSAFKKVKGVTPSAFRKASEKFKMESVKTEPV</sequence>
<dbReference type="Proteomes" id="UP000184287">
    <property type="component" value="Unassembled WGS sequence"/>
</dbReference>
<keyword evidence="4" id="KW-0472">Membrane</keyword>
<dbReference type="AlphaFoldDB" id="A0A1M4WEX2"/>
<proteinExistence type="predicted"/>
<dbReference type="SMART" id="SM00342">
    <property type="entry name" value="HTH_ARAC"/>
    <property type="match status" value="1"/>
</dbReference>
<dbReference type="PROSITE" id="PS01124">
    <property type="entry name" value="HTH_ARAC_FAMILY_2"/>
    <property type="match status" value="1"/>
</dbReference>
<feature type="transmembrane region" description="Helical" evidence="4">
    <location>
        <begin position="6"/>
        <end position="28"/>
    </location>
</feature>
<evidence type="ECO:0000313" key="6">
    <source>
        <dbReference type="EMBL" id="SHE79776.1"/>
    </source>
</evidence>
<reference evidence="7" key="1">
    <citation type="submission" date="2016-11" db="EMBL/GenBank/DDBJ databases">
        <authorList>
            <person name="Varghese N."/>
            <person name="Submissions S."/>
        </authorList>
    </citation>
    <scope>NUCLEOTIDE SEQUENCE [LARGE SCALE GENOMIC DNA]</scope>
    <source>
        <strain evidence="7">DSM 16990</strain>
    </source>
</reference>
<dbReference type="GO" id="GO:0003700">
    <property type="term" value="F:DNA-binding transcription factor activity"/>
    <property type="evidence" value="ECO:0007669"/>
    <property type="project" value="InterPro"/>
</dbReference>
<dbReference type="SUPFAM" id="SSF46689">
    <property type="entry name" value="Homeodomain-like"/>
    <property type="match status" value="1"/>
</dbReference>
<dbReference type="Pfam" id="PF12833">
    <property type="entry name" value="HTH_18"/>
    <property type="match status" value="1"/>
</dbReference>
<feature type="transmembrane region" description="Helical" evidence="4">
    <location>
        <begin position="103"/>
        <end position="123"/>
    </location>
</feature>
<keyword evidence="4" id="KW-1133">Transmembrane helix</keyword>
<evidence type="ECO:0000256" key="1">
    <source>
        <dbReference type="ARBA" id="ARBA00023015"/>
    </source>
</evidence>
<accession>A0A1M4WEX2</accession>
<dbReference type="Gene3D" id="1.10.10.60">
    <property type="entry name" value="Homeodomain-like"/>
    <property type="match status" value="1"/>
</dbReference>
<evidence type="ECO:0000313" key="7">
    <source>
        <dbReference type="Proteomes" id="UP000184287"/>
    </source>
</evidence>
<evidence type="ECO:0000256" key="4">
    <source>
        <dbReference type="SAM" id="Phobius"/>
    </source>
</evidence>
<dbReference type="PANTHER" id="PTHR43280">
    <property type="entry name" value="ARAC-FAMILY TRANSCRIPTIONAL REGULATOR"/>
    <property type="match status" value="1"/>
</dbReference>
<protein>
    <submittedName>
        <fullName evidence="6">Transcriptional regulator, AraC family</fullName>
    </submittedName>
</protein>
<dbReference type="EMBL" id="FQUQ01000001">
    <property type="protein sequence ID" value="SHE79776.1"/>
    <property type="molecule type" value="Genomic_DNA"/>
</dbReference>
<dbReference type="PRINTS" id="PR00032">
    <property type="entry name" value="HTHARAC"/>
</dbReference>
<organism evidence="6 7">
    <name type="scientific">Pedobacter caeni</name>
    <dbReference type="NCBI Taxonomy" id="288992"/>
    <lineage>
        <taxon>Bacteria</taxon>
        <taxon>Pseudomonadati</taxon>
        <taxon>Bacteroidota</taxon>
        <taxon>Sphingobacteriia</taxon>
        <taxon>Sphingobacteriales</taxon>
        <taxon>Sphingobacteriaceae</taxon>
        <taxon>Pedobacter</taxon>
    </lineage>
</organism>
<feature type="transmembrane region" description="Helical" evidence="4">
    <location>
        <begin position="168"/>
        <end position="188"/>
    </location>
</feature>
<evidence type="ECO:0000256" key="3">
    <source>
        <dbReference type="ARBA" id="ARBA00023163"/>
    </source>
</evidence>
<name>A0A1M4WEX2_9SPHI</name>
<feature type="transmembrane region" description="Helical" evidence="4">
    <location>
        <begin position="129"/>
        <end position="148"/>
    </location>
</feature>
<keyword evidence="1" id="KW-0805">Transcription regulation</keyword>
<keyword evidence="2" id="KW-0238">DNA-binding</keyword>
<dbReference type="InterPro" id="IPR020449">
    <property type="entry name" value="Tscrpt_reg_AraC-type_HTH"/>
</dbReference>
<dbReference type="GO" id="GO:0043565">
    <property type="term" value="F:sequence-specific DNA binding"/>
    <property type="evidence" value="ECO:0007669"/>
    <property type="project" value="InterPro"/>
</dbReference>
<feature type="transmembrane region" description="Helical" evidence="4">
    <location>
        <begin position="194"/>
        <end position="213"/>
    </location>
</feature>
<feature type="transmembrane region" description="Helical" evidence="4">
    <location>
        <begin position="67"/>
        <end position="91"/>
    </location>
</feature>
<dbReference type="STRING" id="288992.SAMN04488522_1011246"/>
<evidence type="ECO:0000259" key="5">
    <source>
        <dbReference type="PROSITE" id="PS01124"/>
    </source>
</evidence>
<dbReference type="InterPro" id="IPR009057">
    <property type="entry name" value="Homeodomain-like_sf"/>
</dbReference>
<keyword evidence="3" id="KW-0804">Transcription</keyword>
<keyword evidence="7" id="KW-1185">Reference proteome</keyword>
<dbReference type="PANTHER" id="PTHR43280:SF29">
    <property type="entry name" value="ARAC-FAMILY TRANSCRIPTIONAL REGULATOR"/>
    <property type="match status" value="1"/>
</dbReference>
<evidence type="ECO:0000256" key="2">
    <source>
        <dbReference type="ARBA" id="ARBA00023125"/>
    </source>
</evidence>
<feature type="domain" description="HTH araC/xylS-type" evidence="5">
    <location>
        <begin position="241"/>
        <end position="345"/>
    </location>
</feature>
<dbReference type="InterPro" id="IPR018060">
    <property type="entry name" value="HTH_AraC"/>
</dbReference>